<dbReference type="GeneID" id="5546262"/>
<evidence type="ECO:0000256" key="4">
    <source>
        <dbReference type="SAM" id="SignalP"/>
    </source>
</evidence>
<sequence length="399" mass="45902">MVKTILCLALFVSIASLGYGDVDFAKNFVSKSQDTFQTRFLEIGALGISGRNLLQLFKVSLVDVIRPNVRIPEARVSNYYDRVHDYLFRGALSLPEVCDPDKSVVAQLTRNVSPINIHSHNDYWRDLPLFEAIAHGATSVEADVWLVPNQNKLQSNGFALAVGHDENYLGPVHRTLDKLYTDPLLYMLNEVNCNKRVKKSNRYGLFYDSPDTTIYQFIDFKSSDSVLTYKLLMEVYFKKLIEKDFITKYNLETKQLEWRPITIILTGNYPTDMNIIDNNGKGYFNDTKRYVFQDASLHDIKTYDNSDNKSLIASTSFNKLLNECNISRVKFNLKRKFEDNEMNCLTSLIETAHSKNLQTRIWGGPEWPVAFAKQVWDIELSQLNVDYLNVDDLAEAMKF</sequence>
<dbReference type="PANTHER" id="PTHR31571">
    <property type="entry name" value="ALTERED INHERITANCE OF MITOCHONDRIA PROTEIN 6"/>
    <property type="match status" value="1"/>
</dbReference>
<dbReference type="AlphaFoldDB" id="A7TID2"/>
<dbReference type="SUPFAM" id="SSF51695">
    <property type="entry name" value="PLC-like phosphodiesterases"/>
    <property type="match status" value="1"/>
</dbReference>
<protein>
    <recommendedName>
        <fullName evidence="2">Altered inheritance of mitochondria protein 6</fullName>
    </recommendedName>
</protein>
<name>A7TID2_VANPO</name>
<evidence type="ECO:0000256" key="2">
    <source>
        <dbReference type="ARBA" id="ARBA00014286"/>
    </source>
</evidence>
<dbReference type="OrthoDB" id="4153866at2759"/>
<gene>
    <name evidence="5" type="ORF">Kpol_1054p45</name>
</gene>
<accession>A7TID2</accession>
<dbReference type="Proteomes" id="UP000000267">
    <property type="component" value="Unassembled WGS sequence"/>
</dbReference>
<organism evidence="6">
    <name type="scientific">Vanderwaltozyma polyspora (strain ATCC 22028 / DSM 70294 / BCRC 21397 / CBS 2163 / NBRC 10782 / NRRL Y-8283 / UCD 57-17)</name>
    <name type="common">Kluyveromyces polysporus</name>
    <dbReference type="NCBI Taxonomy" id="436907"/>
    <lineage>
        <taxon>Eukaryota</taxon>
        <taxon>Fungi</taxon>
        <taxon>Dikarya</taxon>
        <taxon>Ascomycota</taxon>
        <taxon>Saccharomycotina</taxon>
        <taxon>Saccharomycetes</taxon>
        <taxon>Saccharomycetales</taxon>
        <taxon>Saccharomycetaceae</taxon>
        <taxon>Vanderwaltozyma</taxon>
    </lineage>
</organism>
<keyword evidence="6" id="KW-1185">Reference proteome</keyword>
<evidence type="ECO:0000313" key="5">
    <source>
        <dbReference type="EMBL" id="EDO17998.1"/>
    </source>
</evidence>
<keyword evidence="3 4" id="KW-0732">Signal</keyword>
<dbReference type="EMBL" id="DS480395">
    <property type="protein sequence ID" value="EDO17998.1"/>
    <property type="molecule type" value="Genomic_DNA"/>
</dbReference>
<proteinExistence type="inferred from homology"/>
<dbReference type="RefSeq" id="XP_001645856.1">
    <property type="nucleotide sequence ID" value="XM_001645806.1"/>
</dbReference>
<feature type="chain" id="PRO_5002715104" description="Altered inheritance of mitochondria protein 6" evidence="4">
    <location>
        <begin position="21"/>
        <end position="399"/>
    </location>
</feature>
<dbReference type="InParanoid" id="A7TID2"/>
<feature type="signal peptide" evidence="4">
    <location>
        <begin position="1"/>
        <end position="20"/>
    </location>
</feature>
<dbReference type="GO" id="GO:0008081">
    <property type="term" value="F:phosphoric diester hydrolase activity"/>
    <property type="evidence" value="ECO:0007669"/>
    <property type="project" value="InterPro"/>
</dbReference>
<dbReference type="eggNOG" id="ENOG502QVA8">
    <property type="taxonomic scope" value="Eukaryota"/>
</dbReference>
<comment type="similarity">
    <text evidence="1">Belongs to the AIM6 family.</text>
</comment>
<dbReference type="InterPro" id="IPR017946">
    <property type="entry name" value="PLC-like_Pdiesterase_TIM-brl"/>
</dbReference>
<dbReference type="HOGENOM" id="CLU_031561_1_1_1"/>
<dbReference type="GO" id="GO:0006629">
    <property type="term" value="P:lipid metabolic process"/>
    <property type="evidence" value="ECO:0007669"/>
    <property type="project" value="InterPro"/>
</dbReference>
<evidence type="ECO:0000313" key="6">
    <source>
        <dbReference type="Proteomes" id="UP000000267"/>
    </source>
</evidence>
<dbReference type="OMA" id="HANYLTT"/>
<dbReference type="InterPro" id="IPR051236">
    <property type="entry name" value="HAT_RTT109-like"/>
</dbReference>
<reference evidence="5 6" key="1">
    <citation type="journal article" date="2007" name="Proc. Natl. Acad. Sci. U.S.A.">
        <title>Independent sorting-out of thousands of duplicated gene pairs in two yeast species descended from a whole-genome duplication.</title>
        <authorList>
            <person name="Scannell D.R."/>
            <person name="Frank A.C."/>
            <person name="Conant G.C."/>
            <person name="Byrne K.P."/>
            <person name="Woolfit M."/>
            <person name="Wolfe K.H."/>
        </authorList>
    </citation>
    <scope>NUCLEOTIDE SEQUENCE [LARGE SCALE GENOMIC DNA]</scope>
    <source>
        <strain evidence="6">ATCC 22028 / DSM 70294 / BCRC 21397 / CBS 2163 / NBRC 10782 / NRRL Y-8283 / UCD 57-17</strain>
    </source>
</reference>
<dbReference type="PANTHER" id="PTHR31571:SF1">
    <property type="entry name" value="ALTERED INHERITANCE OF MITOCHONDRIA PROTEIN 6"/>
    <property type="match status" value="1"/>
</dbReference>
<dbReference type="KEGG" id="vpo:Kpol_1054p45"/>
<dbReference type="PhylomeDB" id="A7TID2"/>
<evidence type="ECO:0000256" key="3">
    <source>
        <dbReference type="ARBA" id="ARBA00022729"/>
    </source>
</evidence>
<evidence type="ECO:0000256" key="1">
    <source>
        <dbReference type="ARBA" id="ARBA00008858"/>
    </source>
</evidence>